<evidence type="ECO:0000256" key="4">
    <source>
        <dbReference type="ARBA" id="ARBA00022989"/>
    </source>
</evidence>
<feature type="transmembrane region" description="Helical" evidence="6">
    <location>
        <begin position="14"/>
        <end position="37"/>
    </location>
</feature>
<organism evidence="8 9">
    <name type="scientific">Corynebacterium mustelae</name>
    <dbReference type="NCBI Taxonomy" id="571915"/>
    <lineage>
        <taxon>Bacteria</taxon>
        <taxon>Bacillati</taxon>
        <taxon>Actinomycetota</taxon>
        <taxon>Actinomycetes</taxon>
        <taxon>Mycobacteriales</taxon>
        <taxon>Corynebacteriaceae</taxon>
        <taxon>Corynebacterium</taxon>
    </lineage>
</organism>
<name>A0A0G3H222_9CORY</name>
<accession>A0A0G3H222</accession>
<feature type="transmembrane region" description="Helical" evidence="6">
    <location>
        <begin position="49"/>
        <end position="67"/>
    </location>
</feature>
<sequence>MTIHPERKKRVKTALTFFSISAWVTGIWLLLLTARMIAEYLLGISVPQWMHYVGQVHGLFYIIYLIATLNLGTKALWPPLRWLVTALAGCIPFLSFFVEKWRRDEVTEKFQLNTP</sequence>
<feature type="transmembrane region" description="Helical" evidence="6">
    <location>
        <begin position="79"/>
        <end position="98"/>
    </location>
</feature>
<feature type="domain" description="DUF3817" evidence="7">
    <location>
        <begin position="15"/>
        <end position="103"/>
    </location>
</feature>
<keyword evidence="2" id="KW-1003">Cell membrane</keyword>
<dbReference type="PANTHER" id="PTHR40077:SF2">
    <property type="entry name" value="MEMBRANE PROTEIN"/>
    <property type="match status" value="1"/>
</dbReference>
<dbReference type="NCBIfam" id="TIGR03954">
    <property type="entry name" value="integ_memb_HG"/>
    <property type="match status" value="1"/>
</dbReference>
<evidence type="ECO:0000256" key="3">
    <source>
        <dbReference type="ARBA" id="ARBA00022692"/>
    </source>
</evidence>
<dbReference type="GO" id="GO:0005886">
    <property type="term" value="C:plasma membrane"/>
    <property type="evidence" value="ECO:0007669"/>
    <property type="project" value="UniProtKB-SubCell"/>
</dbReference>
<dbReference type="Proteomes" id="UP000035199">
    <property type="component" value="Chromosome"/>
</dbReference>
<evidence type="ECO:0000256" key="6">
    <source>
        <dbReference type="SAM" id="Phobius"/>
    </source>
</evidence>
<dbReference type="PATRIC" id="fig|571915.4.peg.2676"/>
<comment type="subcellular location">
    <subcellularLocation>
        <location evidence="1">Cell membrane</location>
        <topology evidence="1">Multi-pass membrane protein</topology>
    </subcellularLocation>
</comment>
<dbReference type="Pfam" id="PF12823">
    <property type="entry name" value="DUF3817"/>
    <property type="match status" value="1"/>
</dbReference>
<dbReference type="OrthoDB" id="9342687at2"/>
<evidence type="ECO:0000313" key="8">
    <source>
        <dbReference type="EMBL" id="AKK06800.1"/>
    </source>
</evidence>
<proteinExistence type="predicted"/>
<keyword evidence="4 6" id="KW-1133">Transmembrane helix</keyword>
<keyword evidence="5 6" id="KW-0472">Membrane</keyword>
<dbReference type="PANTHER" id="PTHR40077">
    <property type="entry name" value="MEMBRANE PROTEIN-RELATED"/>
    <property type="match status" value="1"/>
</dbReference>
<protein>
    <submittedName>
        <fullName evidence="8">Integral membrane protein</fullName>
    </submittedName>
</protein>
<evidence type="ECO:0000313" key="9">
    <source>
        <dbReference type="Proteomes" id="UP000035199"/>
    </source>
</evidence>
<dbReference type="STRING" id="571915.CMUST_12475"/>
<evidence type="ECO:0000259" key="7">
    <source>
        <dbReference type="Pfam" id="PF12823"/>
    </source>
</evidence>
<dbReference type="AlphaFoldDB" id="A0A0G3H222"/>
<evidence type="ECO:0000256" key="2">
    <source>
        <dbReference type="ARBA" id="ARBA00022475"/>
    </source>
</evidence>
<gene>
    <name evidence="8" type="ORF">CMUST_12475</name>
</gene>
<dbReference type="RefSeq" id="WP_047262760.1">
    <property type="nucleotide sequence ID" value="NZ_CP011542.1"/>
</dbReference>
<evidence type="ECO:0000256" key="1">
    <source>
        <dbReference type="ARBA" id="ARBA00004651"/>
    </source>
</evidence>
<keyword evidence="3 6" id="KW-0812">Transmembrane</keyword>
<dbReference type="KEGG" id="cmv:CMUST_12475"/>
<reference evidence="8 9" key="1">
    <citation type="journal article" date="2015" name="Genome Announc.">
        <title>Complete Genome Sequence of the Type Strain Corynebacterium mustelae DSM 45274, Isolated from Various Tissues of a Male Ferret with Lethal Sepsis.</title>
        <authorList>
            <person name="Ruckert C."/>
            <person name="Eimer J."/>
            <person name="Winkler A."/>
            <person name="Tauch A."/>
        </authorList>
    </citation>
    <scope>NUCLEOTIDE SEQUENCE [LARGE SCALE GENOMIC DNA]</scope>
    <source>
        <strain evidence="8 9">DSM 45274</strain>
    </source>
</reference>
<dbReference type="InterPro" id="IPR023845">
    <property type="entry name" value="DUF3817_TM"/>
</dbReference>
<keyword evidence="9" id="KW-1185">Reference proteome</keyword>
<evidence type="ECO:0000256" key="5">
    <source>
        <dbReference type="ARBA" id="ARBA00023136"/>
    </source>
</evidence>
<reference evidence="9" key="2">
    <citation type="submission" date="2015-05" db="EMBL/GenBank/DDBJ databases">
        <title>Complete genome sequence of Corynebacterium mustelae DSM 45274, isolated from various tissues of a male ferret with lethal sepsis.</title>
        <authorList>
            <person name="Ruckert C."/>
            <person name="Albersmeier A."/>
            <person name="Winkler A."/>
            <person name="Tauch A."/>
        </authorList>
    </citation>
    <scope>NUCLEOTIDE SEQUENCE [LARGE SCALE GENOMIC DNA]</scope>
    <source>
        <strain evidence="9">DSM 45274</strain>
    </source>
</reference>
<dbReference type="EMBL" id="CP011542">
    <property type="protein sequence ID" value="AKK06800.1"/>
    <property type="molecule type" value="Genomic_DNA"/>
</dbReference>